<dbReference type="EMBL" id="CP042434">
    <property type="protein sequence ID" value="QEC74321.1"/>
    <property type="molecule type" value="Genomic_DNA"/>
</dbReference>
<organism evidence="1 2">
    <name type="scientific">Arachidicoccus ginsenosidivorans</name>
    <dbReference type="NCBI Taxonomy" id="496057"/>
    <lineage>
        <taxon>Bacteria</taxon>
        <taxon>Pseudomonadati</taxon>
        <taxon>Bacteroidota</taxon>
        <taxon>Chitinophagia</taxon>
        <taxon>Chitinophagales</taxon>
        <taxon>Chitinophagaceae</taxon>
        <taxon>Arachidicoccus</taxon>
    </lineage>
</organism>
<evidence type="ECO:0000313" key="2">
    <source>
        <dbReference type="Proteomes" id="UP000321291"/>
    </source>
</evidence>
<keyword evidence="2" id="KW-1185">Reference proteome</keyword>
<dbReference type="AlphaFoldDB" id="A0A5B8VT44"/>
<accession>A0A5B8VT44</accession>
<dbReference type="OrthoDB" id="1046246at2"/>
<proteinExistence type="predicted"/>
<protein>
    <submittedName>
        <fullName evidence="1">DUF3791 domain-containing protein</fullName>
    </submittedName>
</protein>
<dbReference type="InterPro" id="IPR024269">
    <property type="entry name" value="DUF3791"/>
</dbReference>
<dbReference type="KEGG" id="agi:FSB73_16330"/>
<dbReference type="Pfam" id="PF12668">
    <property type="entry name" value="DUF3791"/>
    <property type="match status" value="1"/>
</dbReference>
<dbReference type="Proteomes" id="UP000321291">
    <property type="component" value="Chromosome"/>
</dbReference>
<sequence>MPILLFLAFCIENYKKHTNFSSEKVLELFNLYGVIDYLVEVYEMLHTQGEGYIMEEIDRFIENRKK</sequence>
<reference evidence="1 2" key="1">
    <citation type="journal article" date="2017" name="Int. J. Syst. Evol. Microbiol.">
        <title>Arachidicoccus ginsenosidivorans sp. nov., with ginsenoside-converting activity isolated from ginseng cultivating soil.</title>
        <authorList>
            <person name="Siddiqi M.Z."/>
            <person name="Aslam Z."/>
            <person name="Im W.T."/>
        </authorList>
    </citation>
    <scope>NUCLEOTIDE SEQUENCE [LARGE SCALE GENOMIC DNA]</scope>
    <source>
        <strain evidence="1 2">Gsoil 809</strain>
    </source>
</reference>
<name>A0A5B8VT44_9BACT</name>
<gene>
    <name evidence="1" type="ORF">FSB73_16330</name>
</gene>
<evidence type="ECO:0000313" key="1">
    <source>
        <dbReference type="EMBL" id="QEC74321.1"/>
    </source>
</evidence>